<organism evidence="2">
    <name type="scientific">uncultured bacterium</name>
    <name type="common">gcode 4</name>
    <dbReference type="NCBI Taxonomy" id="1234023"/>
    <lineage>
        <taxon>Bacteria</taxon>
        <taxon>environmental samples</taxon>
    </lineage>
</organism>
<gene>
    <name evidence="2" type="ORF">ACD_71C00102G0002</name>
</gene>
<comment type="caution">
    <text evidence="2">The sequence shown here is derived from an EMBL/GenBank/DDBJ whole genome shotgun (WGS) entry which is preliminary data.</text>
</comment>
<feature type="transmembrane region" description="Helical" evidence="1">
    <location>
        <begin position="61"/>
        <end position="80"/>
    </location>
</feature>
<keyword evidence="1" id="KW-1133">Transmembrane helix</keyword>
<reference evidence="2" key="1">
    <citation type="journal article" date="2012" name="Science">
        <title>Fermentation, hydrogen, and sulfur metabolism in multiple uncultivated bacterial phyla.</title>
        <authorList>
            <person name="Wrighton K.C."/>
            <person name="Thomas B.C."/>
            <person name="Sharon I."/>
            <person name="Miller C.S."/>
            <person name="Castelle C.J."/>
            <person name="VerBerkmoes N.C."/>
            <person name="Wilkins M.J."/>
            <person name="Hettich R.L."/>
            <person name="Lipton M.S."/>
            <person name="Williams K.H."/>
            <person name="Long P.E."/>
            <person name="Banfield J.F."/>
        </authorList>
    </citation>
    <scope>NUCLEOTIDE SEQUENCE [LARGE SCALE GENOMIC DNA]</scope>
</reference>
<evidence type="ECO:0000256" key="1">
    <source>
        <dbReference type="SAM" id="Phobius"/>
    </source>
</evidence>
<accession>K1YNL9</accession>
<feature type="transmembrane region" description="Helical" evidence="1">
    <location>
        <begin position="37"/>
        <end position="54"/>
    </location>
</feature>
<keyword evidence="1" id="KW-0472">Membrane</keyword>
<protein>
    <submittedName>
        <fullName evidence="2">Uncharacterized protein</fullName>
    </submittedName>
</protein>
<dbReference type="AlphaFoldDB" id="K1YNL9"/>
<sequence>MSNTKLFYLHLLLSLFLSILMAQIMVFGVIWCQWLSYSKYILFIFICGACFIKYKYIKKMVILVIWLNILLWWFFVIHRFF</sequence>
<dbReference type="EMBL" id="AMFJ01028833">
    <property type="protein sequence ID" value="EKD44560.1"/>
    <property type="molecule type" value="Genomic_DNA"/>
</dbReference>
<name>K1YNL9_9BACT</name>
<feature type="transmembrane region" description="Helical" evidence="1">
    <location>
        <begin position="7"/>
        <end position="31"/>
    </location>
</feature>
<keyword evidence="1" id="KW-0812">Transmembrane</keyword>
<proteinExistence type="predicted"/>
<evidence type="ECO:0000313" key="2">
    <source>
        <dbReference type="EMBL" id="EKD44560.1"/>
    </source>
</evidence>